<sequence>MPFVNCITGSDKVTLRLDTRVGLWQRLPDPEFAHAFLPIVPISGQIYAAGGGVVQLERFDPASNSWTTLAAMKEE</sequence>
<dbReference type="AlphaFoldDB" id="A0A3S5AL06"/>
<protein>
    <submittedName>
        <fullName evidence="1">Uncharacterized protein</fullName>
    </submittedName>
</protein>
<keyword evidence="2" id="KW-1185">Reference proteome</keyword>
<evidence type="ECO:0000313" key="1">
    <source>
        <dbReference type="EMBL" id="VEL26453.1"/>
    </source>
</evidence>
<proteinExistence type="predicted"/>
<organism evidence="1 2">
    <name type="scientific">Protopolystoma xenopodis</name>
    <dbReference type="NCBI Taxonomy" id="117903"/>
    <lineage>
        <taxon>Eukaryota</taxon>
        <taxon>Metazoa</taxon>
        <taxon>Spiralia</taxon>
        <taxon>Lophotrochozoa</taxon>
        <taxon>Platyhelminthes</taxon>
        <taxon>Monogenea</taxon>
        <taxon>Polyopisthocotylea</taxon>
        <taxon>Polystomatidea</taxon>
        <taxon>Polystomatidae</taxon>
        <taxon>Protopolystoma</taxon>
    </lineage>
</organism>
<gene>
    <name evidence="1" type="ORF">PXEA_LOCUS19893</name>
</gene>
<reference evidence="1" key="1">
    <citation type="submission" date="2018-11" db="EMBL/GenBank/DDBJ databases">
        <authorList>
            <consortium name="Pathogen Informatics"/>
        </authorList>
    </citation>
    <scope>NUCLEOTIDE SEQUENCE</scope>
</reference>
<dbReference type="Gene3D" id="2.120.10.80">
    <property type="entry name" value="Kelch-type beta propeller"/>
    <property type="match status" value="1"/>
</dbReference>
<dbReference type="InterPro" id="IPR015915">
    <property type="entry name" value="Kelch-typ_b-propeller"/>
</dbReference>
<accession>A0A3S5AL06</accession>
<dbReference type="EMBL" id="CAAALY010080368">
    <property type="protein sequence ID" value="VEL26453.1"/>
    <property type="molecule type" value="Genomic_DNA"/>
</dbReference>
<comment type="caution">
    <text evidence="1">The sequence shown here is derived from an EMBL/GenBank/DDBJ whole genome shotgun (WGS) entry which is preliminary data.</text>
</comment>
<name>A0A3S5AL06_9PLAT</name>
<evidence type="ECO:0000313" key="2">
    <source>
        <dbReference type="Proteomes" id="UP000784294"/>
    </source>
</evidence>
<dbReference type="Proteomes" id="UP000784294">
    <property type="component" value="Unassembled WGS sequence"/>
</dbReference>
<dbReference type="SUPFAM" id="SSF117281">
    <property type="entry name" value="Kelch motif"/>
    <property type="match status" value="1"/>
</dbReference>